<gene>
    <name evidence="1" type="ORF">BDP81DRAFT_420007</name>
</gene>
<dbReference type="RefSeq" id="XP_060449025.1">
    <property type="nucleotide sequence ID" value="XM_060589816.1"/>
</dbReference>
<dbReference type="AlphaFoldDB" id="A0AAJ0EIJ0"/>
<comment type="caution">
    <text evidence="1">The sequence shown here is derived from an EMBL/GenBank/DDBJ whole genome shotgun (WGS) entry which is preliminary data.</text>
</comment>
<name>A0AAJ0EIJ0_9PEZI</name>
<organism evidence="1 2">
    <name type="scientific">Colletotrichum phormii</name>
    <dbReference type="NCBI Taxonomy" id="359342"/>
    <lineage>
        <taxon>Eukaryota</taxon>
        <taxon>Fungi</taxon>
        <taxon>Dikarya</taxon>
        <taxon>Ascomycota</taxon>
        <taxon>Pezizomycotina</taxon>
        <taxon>Sordariomycetes</taxon>
        <taxon>Hypocreomycetidae</taxon>
        <taxon>Glomerellales</taxon>
        <taxon>Glomerellaceae</taxon>
        <taxon>Colletotrichum</taxon>
        <taxon>Colletotrichum acutatum species complex</taxon>
    </lineage>
</organism>
<dbReference type="GeneID" id="85474678"/>
<keyword evidence="2" id="KW-1185">Reference proteome</keyword>
<evidence type="ECO:0000313" key="1">
    <source>
        <dbReference type="EMBL" id="KAK1640418.1"/>
    </source>
</evidence>
<evidence type="ECO:0000313" key="2">
    <source>
        <dbReference type="Proteomes" id="UP001243989"/>
    </source>
</evidence>
<reference evidence="1" key="1">
    <citation type="submission" date="2021-06" db="EMBL/GenBank/DDBJ databases">
        <title>Comparative genomics, transcriptomics and evolutionary studies reveal genomic signatures of adaptation to plant cell wall in hemibiotrophic fungi.</title>
        <authorList>
            <consortium name="DOE Joint Genome Institute"/>
            <person name="Baroncelli R."/>
            <person name="Diaz J.F."/>
            <person name="Benocci T."/>
            <person name="Peng M."/>
            <person name="Battaglia E."/>
            <person name="Haridas S."/>
            <person name="Andreopoulos W."/>
            <person name="Labutti K."/>
            <person name="Pangilinan J."/>
            <person name="Floch G.L."/>
            <person name="Makela M.R."/>
            <person name="Henrissat B."/>
            <person name="Grigoriev I.V."/>
            <person name="Crouch J.A."/>
            <person name="De Vries R.P."/>
            <person name="Sukno S.A."/>
            <person name="Thon M.R."/>
        </authorList>
    </citation>
    <scope>NUCLEOTIDE SEQUENCE</scope>
    <source>
        <strain evidence="1">CBS 102054</strain>
    </source>
</reference>
<protein>
    <submittedName>
        <fullName evidence="1">Uncharacterized protein</fullName>
    </submittedName>
</protein>
<dbReference type="EMBL" id="JAHMHQ010000004">
    <property type="protein sequence ID" value="KAK1640418.1"/>
    <property type="molecule type" value="Genomic_DNA"/>
</dbReference>
<accession>A0AAJ0EIJ0</accession>
<proteinExistence type="predicted"/>
<dbReference type="Proteomes" id="UP001243989">
    <property type="component" value="Unassembled WGS sequence"/>
</dbReference>
<sequence length="147" mass="16843">MYPLENSLLRKRSMVIIIMLVVIRRGRSCVGRHPILSPTWEPQLKQALRLDEAPVADPCRWVVDLYSLRSTQCSTGGQCPRLAHERHCHGTFAIRLPWREYPWGAPLRSTRRLPFMLLSLSPTHLPRASVRKDAKSLADLELGPVDR</sequence>